<name>A0A8S3XBP3_PARAO</name>
<feature type="coiled-coil region" evidence="1">
    <location>
        <begin position="118"/>
        <end position="152"/>
    </location>
</feature>
<sequence>MDPLAVYNNKRICDNHFKTEHKTSGHRLIFTAVPSLYLNGVTKSPNISVQLEHNYCIPRMYKNVHVADIPTEKLPSHLVDYKKVSSNLNIPLITEKFQLNQPSTSKMYKDEAMNKKSLQYVMKKHKHLNKQVRKLKNQIKHFKIMKKDYKTRLANAEKTFAKSAFQKITKDMTLPGKIFTSMQ</sequence>
<keyword evidence="1" id="KW-0175">Coiled coil</keyword>
<evidence type="ECO:0000256" key="1">
    <source>
        <dbReference type="SAM" id="Coils"/>
    </source>
</evidence>
<dbReference type="OrthoDB" id="2122982at2759"/>
<protein>
    <submittedName>
        <fullName evidence="2">(apollo) hypothetical protein</fullName>
    </submittedName>
</protein>
<evidence type="ECO:0000313" key="3">
    <source>
        <dbReference type="Proteomes" id="UP000691718"/>
    </source>
</evidence>
<dbReference type="EMBL" id="CAJQZP010001075">
    <property type="protein sequence ID" value="CAG5015429.1"/>
    <property type="molecule type" value="Genomic_DNA"/>
</dbReference>
<dbReference type="Proteomes" id="UP000691718">
    <property type="component" value="Unassembled WGS sequence"/>
</dbReference>
<accession>A0A8S3XBP3</accession>
<comment type="caution">
    <text evidence="2">The sequence shown here is derived from an EMBL/GenBank/DDBJ whole genome shotgun (WGS) entry which is preliminary data.</text>
</comment>
<keyword evidence="3" id="KW-1185">Reference proteome</keyword>
<evidence type="ECO:0000313" key="2">
    <source>
        <dbReference type="EMBL" id="CAG5015429.1"/>
    </source>
</evidence>
<gene>
    <name evidence="2" type="ORF">PAPOLLO_LOCUS16370</name>
</gene>
<reference evidence="2" key="1">
    <citation type="submission" date="2021-04" db="EMBL/GenBank/DDBJ databases">
        <authorList>
            <person name="Tunstrom K."/>
        </authorList>
    </citation>
    <scope>NUCLEOTIDE SEQUENCE</scope>
</reference>
<proteinExistence type="predicted"/>
<organism evidence="2 3">
    <name type="scientific">Parnassius apollo</name>
    <name type="common">Apollo butterfly</name>
    <name type="synonym">Papilio apollo</name>
    <dbReference type="NCBI Taxonomy" id="110799"/>
    <lineage>
        <taxon>Eukaryota</taxon>
        <taxon>Metazoa</taxon>
        <taxon>Ecdysozoa</taxon>
        <taxon>Arthropoda</taxon>
        <taxon>Hexapoda</taxon>
        <taxon>Insecta</taxon>
        <taxon>Pterygota</taxon>
        <taxon>Neoptera</taxon>
        <taxon>Endopterygota</taxon>
        <taxon>Lepidoptera</taxon>
        <taxon>Glossata</taxon>
        <taxon>Ditrysia</taxon>
        <taxon>Papilionoidea</taxon>
        <taxon>Papilionidae</taxon>
        <taxon>Parnassiinae</taxon>
        <taxon>Parnassini</taxon>
        <taxon>Parnassius</taxon>
        <taxon>Parnassius</taxon>
    </lineage>
</organism>
<dbReference type="AlphaFoldDB" id="A0A8S3XBP3"/>